<dbReference type="AlphaFoldDB" id="A0A158QX05"/>
<evidence type="ECO:0000313" key="3">
    <source>
        <dbReference type="Proteomes" id="UP000271162"/>
    </source>
</evidence>
<evidence type="ECO:0000313" key="2">
    <source>
        <dbReference type="EMBL" id="VDL69663.1"/>
    </source>
</evidence>
<dbReference type="STRING" id="27835.A0A158QX05"/>
<gene>
    <name evidence="2" type="ORF">NBR_LOCUS6074</name>
</gene>
<reference evidence="2 3" key="2">
    <citation type="submission" date="2018-11" db="EMBL/GenBank/DDBJ databases">
        <authorList>
            <consortium name="Pathogen Informatics"/>
        </authorList>
    </citation>
    <scope>NUCLEOTIDE SEQUENCE [LARGE SCALE GENOMIC DNA]</scope>
</reference>
<feature type="chain" id="PRO_5043135622" evidence="1">
    <location>
        <begin position="18"/>
        <end position="519"/>
    </location>
</feature>
<name>A0A158QX05_NIPBR</name>
<sequence length="519" mass="58745">MHLALLLLLLLWNNAFTHLSSQITSHHRLFHSSIYAENVGNHMTYLMYAEDNEEAVANARQRLGSFLSPCDGSDEKLTESMEVETISCDDGEIIERAGDGYVDRYCLTEREPHSNRSALLRRLSFLERDCSCTVRCSNETEFFRFAGCRCPRDEAVPQESGCLDPDCVWKTDDSGKWKVSTAQGSPAAFASITLEGGDGTASLYSPYYQQISIQCALEFAYRLNSAAHSSIVVSAEAFTPGDGSRQESIRSVVFREEKDYYSRRPRLGRFEPGHFIKPTRLRIECRSENGTISSPETLLQPTMCEIGKIVWDEECTAGSGPLTTCELESKFCDLEDHMRCMDDVACDLAIDCPNGKDEEVCDDQPIGARCDFNDEMQFCKGWTMLTVEHSKPVREHLLLIRTPQANYGPIHESRPGGGGFLLYSTASNLNRSLTTRDTFFTSPFFQPIFNDDERCRLRFYIIQTGIDVEWSLSIIHPLWVEGAIGQQVSVEDEGKRIERSWHRISTNIGPQVRTFKEYF</sequence>
<accession>A0A158QX05</accession>
<dbReference type="Proteomes" id="UP000271162">
    <property type="component" value="Unassembled WGS sequence"/>
</dbReference>
<dbReference type="EMBL" id="UYSL01019774">
    <property type="protein sequence ID" value="VDL69663.1"/>
    <property type="molecule type" value="Genomic_DNA"/>
</dbReference>
<keyword evidence="1" id="KW-0732">Signal</keyword>
<evidence type="ECO:0000313" key="4">
    <source>
        <dbReference type="WBParaSite" id="NBR_0000607301-mRNA-1"/>
    </source>
</evidence>
<evidence type="ECO:0000256" key="1">
    <source>
        <dbReference type="SAM" id="SignalP"/>
    </source>
</evidence>
<keyword evidence="3" id="KW-1185">Reference proteome</keyword>
<dbReference type="Gene3D" id="2.60.120.200">
    <property type="match status" value="1"/>
</dbReference>
<reference evidence="4" key="1">
    <citation type="submission" date="2016-04" db="UniProtKB">
        <authorList>
            <consortium name="WormBaseParasite"/>
        </authorList>
    </citation>
    <scope>IDENTIFICATION</scope>
</reference>
<feature type="signal peptide" evidence="1">
    <location>
        <begin position="1"/>
        <end position="17"/>
    </location>
</feature>
<proteinExistence type="predicted"/>
<dbReference type="WBParaSite" id="NBR_0000607301-mRNA-1">
    <property type="protein sequence ID" value="NBR_0000607301-mRNA-1"/>
    <property type="gene ID" value="NBR_0000607301"/>
</dbReference>
<organism evidence="4">
    <name type="scientific">Nippostrongylus brasiliensis</name>
    <name type="common">Rat hookworm</name>
    <dbReference type="NCBI Taxonomy" id="27835"/>
    <lineage>
        <taxon>Eukaryota</taxon>
        <taxon>Metazoa</taxon>
        <taxon>Ecdysozoa</taxon>
        <taxon>Nematoda</taxon>
        <taxon>Chromadorea</taxon>
        <taxon>Rhabditida</taxon>
        <taxon>Rhabditina</taxon>
        <taxon>Rhabditomorpha</taxon>
        <taxon>Strongyloidea</taxon>
        <taxon>Heligmosomidae</taxon>
        <taxon>Nippostrongylus</taxon>
    </lineage>
</organism>
<protein>
    <submittedName>
        <fullName evidence="4">Receptor protein-tyrosine kinase</fullName>
    </submittedName>
</protein>